<keyword evidence="5" id="KW-0732">Signal</keyword>
<feature type="domain" description="Sulfatase N-terminal" evidence="6">
    <location>
        <begin position="28"/>
        <end position="342"/>
    </location>
</feature>
<dbReference type="RefSeq" id="WP_013629492.1">
    <property type="nucleotide sequence ID" value="NC_015174.1"/>
</dbReference>
<organism evidence="7 8">
    <name type="scientific">Rubinisphaera brasiliensis (strain ATCC 49424 / DSM 5305 / JCM 21570 / IAM 15109 / NBRC 103401 / IFAM 1448)</name>
    <name type="common">Planctomyces brasiliensis</name>
    <dbReference type="NCBI Taxonomy" id="756272"/>
    <lineage>
        <taxon>Bacteria</taxon>
        <taxon>Pseudomonadati</taxon>
        <taxon>Planctomycetota</taxon>
        <taxon>Planctomycetia</taxon>
        <taxon>Planctomycetales</taxon>
        <taxon>Planctomycetaceae</taxon>
        <taxon>Rubinisphaera</taxon>
    </lineage>
</organism>
<dbReference type="Gene3D" id="3.40.720.10">
    <property type="entry name" value="Alkaline Phosphatase, subunit A"/>
    <property type="match status" value="1"/>
</dbReference>
<dbReference type="Pfam" id="PF00884">
    <property type="entry name" value="Sulfatase"/>
    <property type="match status" value="1"/>
</dbReference>
<feature type="chain" id="PRO_5003256350" evidence="5">
    <location>
        <begin position="26"/>
        <end position="471"/>
    </location>
</feature>
<keyword evidence="8" id="KW-1185">Reference proteome</keyword>
<name>F0SJF9_RUBBR</name>
<evidence type="ECO:0000256" key="3">
    <source>
        <dbReference type="ARBA" id="ARBA00022801"/>
    </source>
</evidence>
<dbReference type="GO" id="GO:0003943">
    <property type="term" value="F:N-acetylgalactosamine-4-sulfatase activity"/>
    <property type="evidence" value="ECO:0007669"/>
    <property type="project" value="UniProtKB-EC"/>
</dbReference>
<dbReference type="Proteomes" id="UP000006860">
    <property type="component" value="Chromosome"/>
</dbReference>
<dbReference type="SUPFAM" id="SSF53649">
    <property type="entry name" value="Alkaline phosphatase-like"/>
    <property type="match status" value="1"/>
</dbReference>
<evidence type="ECO:0000313" key="8">
    <source>
        <dbReference type="Proteomes" id="UP000006860"/>
    </source>
</evidence>
<dbReference type="InterPro" id="IPR000917">
    <property type="entry name" value="Sulfatase_N"/>
</dbReference>
<evidence type="ECO:0000256" key="4">
    <source>
        <dbReference type="ARBA" id="ARBA00022837"/>
    </source>
</evidence>
<accession>F0SJF9</accession>
<dbReference type="PROSITE" id="PS00149">
    <property type="entry name" value="SULFATASE_2"/>
    <property type="match status" value="1"/>
</dbReference>
<dbReference type="GO" id="GO:0004065">
    <property type="term" value="F:arylsulfatase activity"/>
    <property type="evidence" value="ECO:0007669"/>
    <property type="project" value="TreeGrafter"/>
</dbReference>
<dbReference type="PANTHER" id="PTHR42693:SF53">
    <property type="entry name" value="ENDO-4-O-SULFATASE"/>
    <property type="match status" value="1"/>
</dbReference>
<feature type="signal peptide" evidence="5">
    <location>
        <begin position="1"/>
        <end position="25"/>
    </location>
</feature>
<evidence type="ECO:0000313" key="7">
    <source>
        <dbReference type="EMBL" id="ADY60771.1"/>
    </source>
</evidence>
<dbReference type="KEGG" id="pbs:Plabr_3174"/>
<gene>
    <name evidence="7" type="ordered locus">Plabr_3174</name>
</gene>
<evidence type="ECO:0000256" key="5">
    <source>
        <dbReference type="SAM" id="SignalP"/>
    </source>
</evidence>
<dbReference type="PANTHER" id="PTHR42693">
    <property type="entry name" value="ARYLSULFATASE FAMILY MEMBER"/>
    <property type="match status" value="1"/>
</dbReference>
<dbReference type="HOGENOM" id="CLU_006332_10_4_0"/>
<keyword evidence="2" id="KW-0479">Metal-binding</keyword>
<keyword evidence="3 7" id="KW-0378">Hydrolase</keyword>
<sequence>MLFRLVLVCLCVLGVLFSLLPEANAGQPNVIVIVSDDQGWSDVGFNGCKEIPTPHLDALAKSGVAFDCGYASHPYCSPSRAGLLTGRYQQRFGHECNPGAHGNDDAIEMEGLPLSETLLSTVFRNAGYRTGAIGKWHLGDEPQFWPTERGFEEWFGFSGGGLSYWGDLGKKPPLHGVLRNGDVVPKDELTYLTDDFSTEAVKFVEENRARPFFLYLAYNAPHAPDQVTREHLKKTSHIEYGGRAVYGAMVAAMDEGIGRVVQALDDQNLRDETVIFFYSDNGGRATLARNFPYRGHKGMLFEGGIRVPFCVSWPEQIEGGRRYEPPVTALDIFPTVLAAAGVDAPAALQLDGVNLLPYLAGSKQRRPHDKLFWRYACGNDVYGYAVRDGDWKLVYSVYKQKQLLFDLEADPWERNDLAEQRPELVQQLTRLYRNWDEEMMQPLWLDPHGANVCKEEAERQAIIEKATRGEK</sequence>
<dbReference type="STRING" id="756272.Plabr_3174"/>
<dbReference type="GO" id="GO:0046872">
    <property type="term" value="F:metal ion binding"/>
    <property type="evidence" value="ECO:0007669"/>
    <property type="project" value="UniProtKB-KW"/>
</dbReference>
<dbReference type="OrthoDB" id="9783154at2"/>
<proteinExistence type="inferred from homology"/>
<evidence type="ECO:0000259" key="6">
    <source>
        <dbReference type="Pfam" id="PF00884"/>
    </source>
</evidence>
<protein>
    <submittedName>
        <fullName evidence="7">N-acetylgalactosamine-4-sulfatase</fullName>
        <ecNumber evidence="7">3.1.6.12</ecNumber>
    </submittedName>
</protein>
<dbReference type="Gene3D" id="3.30.1120.10">
    <property type="match status" value="1"/>
</dbReference>
<reference evidence="8" key="1">
    <citation type="submission" date="2011-02" db="EMBL/GenBank/DDBJ databases">
        <title>The complete genome of Planctomyces brasiliensis DSM 5305.</title>
        <authorList>
            <person name="Lucas S."/>
            <person name="Copeland A."/>
            <person name="Lapidus A."/>
            <person name="Bruce D."/>
            <person name="Goodwin L."/>
            <person name="Pitluck S."/>
            <person name="Kyrpides N."/>
            <person name="Mavromatis K."/>
            <person name="Pagani I."/>
            <person name="Ivanova N."/>
            <person name="Ovchinnikova G."/>
            <person name="Lu M."/>
            <person name="Detter J.C."/>
            <person name="Han C."/>
            <person name="Land M."/>
            <person name="Hauser L."/>
            <person name="Markowitz V."/>
            <person name="Cheng J.-F."/>
            <person name="Hugenholtz P."/>
            <person name="Woyke T."/>
            <person name="Wu D."/>
            <person name="Tindall B."/>
            <person name="Pomrenke H.G."/>
            <person name="Brambilla E."/>
            <person name="Klenk H.-P."/>
            <person name="Eisen J.A."/>
        </authorList>
    </citation>
    <scope>NUCLEOTIDE SEQUENCE [LARGE SCALE GENOMIC DNA]</scope>
    <source>
        <strain evidence="8">ATCC 49424 / DSM 5305 / JCM 21570 / NBRC 103401 / IFAM 1448</strain>
    </source>
</reference>
<dbReference type="InterPro" id="IPR024607">
    <property type="entry name" value="Sulfatase_CS"/>
</dbReference>
<dbReference type="EC" id="3.1.6.12" evidence="7"/>
<evidence type="ECO:0000256" key="1">
    <source>
        <dbReference type="ARBA" id="ARBA00008779"/>
    </source>
</evidence>
<dbReference type="InterPro" id="IPR050738">
    <property type="entry name" value="Sulfatase"/>
</dbReference>
<dbReference type="InterPro" id="IPR017850">
    <property type="entry name" value="Alkaline_phosphatase_core_sf"/>
</dbReference>
<dbReference type="eggNOG" id="COG3119">
    <property type="taxonomic scope" value="Bacteria"/>
</dbReference>
<evidence type="ECO:0000256" key="2">
    <source>
        <dbReference type="ARBA" id="ARBA00022723"/>
    </source>
</evidence>
<dbReference type="EMBL" id="CP002546">
    <property type="protein sequence ID" value="ADY60771.1"/>
    <property type="molecule type" value="Genomic_DNA"/>
</dbReference>
<comment type="similarity">
    <text evidence="1">Belongs to the sulfatase family.</text>
</comment>
<keyword evidence="4" id="KW-0106">Calcium</keyword>
<dbReference type="AlphaFoldDB" id="F0SJF9"/>